<protein>
    <submittedName>
        <fullName evidence="1">Uncharacterized protein</fullName>
    </submittedName>
</protein>
<name>A0A1Z4N6E5_9CYAN</name>
<reference evidence="1 2" key="1">
    <citation type="submission" date="2017-06" db="EMBL/GenBank/DDBJ databases">
        <title>Genome sequencing of cyanobaciteial culture collection at National Institute for Environmental Studies (NIES).</title>
        <authorList>
            <person name="Hirose Y."/>
            <person name="Shimura Y."/>
            <person name="Fujisawa T."/>
            <person name="Nakamura Y."/>
            <person name="Kawachi M."/>
        </authorList>
    </citation>
    <scope>NUCLEOTIDE SEQUENCE [LARGE SCALE GENOMIC DNA]</scope>
    <source>
        <strain evidence="1 2">NIES-37</strain>
    </source>
</reference>
<sequence>MGGGTAPGRYLIYQKIVDAVPLQKIYLLQTLLELVLAKSY</sequence>
<keyword evidence="2" id="KW-1185">Reference proteome</keyword>
<dbReference type="AlphaFoldDB" id="A0A1Z4N6E5"/>
<dbReference type="Proteomes" id="UP000218785">
    <property type="component" value="Chromosome"/>
</dbReference>
<evidence type="ECO:0000313" key="2">
    <source>
        <dbReference type="Proteomes" id="UP000218785"/>
    </source>
</evidence>
<proteinExistence type="predicted"/>
<gene>
    <name evidence="1" type="ORF">NIES37_52740</name>
</gene>
<dbReference type="EMBL" id="AP018248">
    <property type="protein sequence ID" value="BAZ01275.1"/>
    <property type="molecule type" value="Genomic_DNA"/>
</dbReference>
<organism evidence="1 2">
    <name type="scientific">Tolypothrix tenuis PCC 7101</name>
    <dbReference type="NCBI Taxonomy" id="231146"/>
    <lineage>
        <taxon>Bacteria</taxon>
        <taxon>Bacillati</taxon>
        <taxon>Cyanobacteriota</taxon>
        <taxon>Cyanophyceae</taxon>
        <taxon>Nostocales</taxon>
        <taxon>Tolypothrichaceae</taxon>
        <taxon>Tolypothrix</taxon>
    </lineage>
</organism>
<accession>A0A1Z4N6E5</accession>
<evidence type="ECO:0000313" key="1">
    <source>
        <dbReference type="EMBL" id="BAZ01275.1"/>
    </source>
</evidence>
<dbReference type="KEGG" id="ttq:NIES37_52740"/>